<evidence type="ECO:0000313" key="2">
    <source>
        <dbReference type="EMBL" id="ACO66374.1"/>
    </source>
</evidence>
<evidence type="ECO:0000256" key="1">
    <source>
        <dbReference type="SAM" id="MobiDB-lite"/>
    </source>
</evidence>
<sequence>MLATQGDSGESYWDGTAMRRVGSVPALRVIGFEASEHIQGLRVHSNTSPPLVSSPLARLLSLPADSKGGDGRDWSGYSSRSSGDSGNDTLSRSLSNDHIMSTTSSTNSDQGNSEEDLELHMFTAPTAPMDIPFARGHRHFRRNNISREKQPRRV</sequence>
<feature type="region of interest" description="Disordered" evidence="1">
    <location>
        <begin position="61"/>
        <end position="114"/>
    </location>
</feature>
<accession>C1EDJ5</accession>
<feature type="compositionally biased region" description="Polar residues" evidence="1">
    <location>
        <begin position="87"/>
        <end position="111"/>
    </location>
</feature>
<evidence type="ECO:0000313" key="3">
    <source>
        <dbReference type="Proteomes" id="UP000002009"/>
    </source>
</evidence>
<reference evidence="2 3" key="1">
    <citation type="journal article" date="2009" name="Science">
        <title>Green evolution and dynamic adaptations revealed by genomes of the marine picoeukaryotes Micromonas.</title>
        <authorList>
            <person name="Worden A.Z."/>
            <person name="Lee J.H."/>
            <person name="Mock T."/>
            <person name="Rouze P."/>
            <person name="Simmons M.P."/>
            <person name="Aerts A.L."/>
            <person name="Allen A.E."/>
            <person name="Cuvelier M.L."/>
            <person name="Derelle E."/>
            <person name="Everett M.V."/>
            <person name="Foulon E."/>
            <person name="Grimwood J."/>
            <person name="Gundlach H."/>
            <person name="Henrissat B."/>
            <person name="Napoli C."/>
            <person name="McDonald S.M."/>
            <person name="Parker M.S."/>
            <person name="Rombauts S."/>
            <person name="Salamov A."/>
            <person name="Von Dassow P."/>
            <person name="Badger J.H."/>
            <person name="Coutinho P.M."/>
            <person name="Demir E."/>
            <person name="Dubchak I."/>
            <person name="Gentemann C."/>
            <person name="Eikrem W."/>
            <person name="Gready J.E."/>
            <person name="John U."/>
            <person name="Lanier W."/>
            <person name="Lindquist E.A."/>
            <person name="Lucas S."/>
            <person name="Mayer K.F."/>
            <person name="Moreau H."/>
            <person name="Not F."/>
            <person name="Otillar R."/>
            <person name="Panaud O."/>
            <person name="Pangilinan J."/>
            <person name="Paulsen I."/>
            <person name="Piegu B."/>
            <person name="Poliakov A."/>
            <person name="Robbens S."/>
            <person name="Schmutz J."/>
            <person name="Toulza E."/>
            <person name="Wyss T."/>
            <person name="Zelensky A."/>
            <person name="Zhou K."/>
            <person name="Armbrust E.V."/>
            <person name="Bhattacharya D."/>
            <person name="Goodenough U.W."/>
            <person name="Van de Peer Y."/>
            <person name="Grigoriev I.V."/>
        </authorList>
    </citation>
    <scope>NUCLEOTIDE SEQUENCE [LARGE SCALE GENOMIC DNA]</scope>
    <source>
        <strain evidence="3">RCC299 / NOUM17</strain>
    </source>
</reference>
<keyword evidence="3" id="KW-1185">Reference proteome</keyword>
<dbReference type="InParanoid" id="C1EDJ5"/>
<gene>
    <name evidence="2" type="ORF">MICPUN_106215</name>
</gene>
<dbReference type="EMBL" id="CP001330">
    <property type="protein sequence ID" value="ACO66374.1"/>
    <property type="molecule type" value="Genomic_DNA"/>
</dbReference>
<dbReference type="KEGG" id="mis:MICPUN_106215"/>
<feature type="compositionally biased region" description="Low complexity" evidence="1">
    <location>
        <begin position="74"/>
        <end position="86"/>
    </location>
</feature>
<organism evidence="2 3">
    <name type="scientific">Micromonas commoda (strain RCC299 / NOUM17 / CCMP2709)</name>
    <name type="common">Picoplanktonic green alga</name>
    <dbReference type="NCBI Taxonomy" id="296587"/>
    <lineage>
        <taxon>Eukaryota</taxon>
        <taxon>Viridiplantae</taxon>
        <taxon>Chlorophyta</taxon>
        <taxon>Mamiellophyceae</taxon>
        <taxon>Mamiellales</taxon>
        <taxon>Mamiellaceae</taxon>
        <taxon>Micromonas</taxon>
    </lineage>
</organism>
<dbReference type="RefSeq" id="XP_002505116.1">
    <property type="nucleotide sequence ID" value="XM_002505070.1"/>
</dbReference>
<name>C1EDJ5_MICCC</name>
<proteinExistence type="predicted"/>
<dbReference type="GeneID" id="8247233"/>
<protein>
    <submittedName>
        <fullName evidence="2">Uncharacterized protein</fullName>
    </submittedName>
</protein>
<dbReference type="AlphaFoldDB" id="C1EDJ5"/>
<dbReference type="Proteomes" id="UP000002009">
    <property type="component" value="Chromosome 11"/>
</dbReference>